<evidence type="ECO:0000313" key="2">
    <source>
        <dbReference type="EMBL" id="KIK96193.1"/>
    </source>
</evidence>
<evidence type="ECO:0000313" key="3">
    <source>
        <dbReference type="Proteomes" id="UP000054538"/>
    </source>
</evidence>
<keyword evidence="3" id="KW-1185">Reference proteome</keyword>
<proteinExistence type="predicted"/>
<organism evidence="2 3">
    <name type="scientific">Paxillus rubicundulus Ve08.2h10</name>
    <dbReference type="NCBI Taxonomy" id="930991"/>
    <lineage>
        <taxon>Eukaryota</taxon>
        <taxon>Fungi</taxon>
        <taxon>Dikarya</taxon>
        <taxon>Basidiomycota</taxon>
        <taxon>Agaricomycotina</taxon>
        <taxon>Agaricomycetes</taxon>
        <taxon>Agaricomycetidae</taxon>
        <taxon>Boletales</taxon>
        <taxon>Paxilineae</taxon>
        <taxon>Paxillaceae</taxon>
        <taxon>Paxillus</taxon>
    </lineage>
</organism>
<dbReference type="Pfam" id="PF25597">
    <property type="entry name" value="SH3_retrovirus"/>
    <property type="match status" value="1"/>
</dbReference>
<dbReference type="AlphaFoldDB" id="A0A0D0DS78"/>
<dbReference type="OrthoDB" id="2671929at2759"/>
<protein>
    <recommendedName>
        <fullName evidence="1">Retroviral polymerase SH3-like domain-containing protein</fullName>
    </recommendedName>
</protein>
<dbReference type="InterPro" id="IPR057670">
    <property type="entry name" value="SH3_retrovirus"/>
</dbReference>
<gene>
    <name evidence="2" type="ORF">PAXRUDRAFT_139018</name>
</gene>
<reference evidence="3" key="2">
    <citation type="submission" date="2015-01" db="EMBL/GenBank/DDBJ databases">
        <title>Evolutionary Origins and Diversification of the Mycorrhizal Mutualists.</title>
        <authorList>
            <consortium name="DOE Joint Genome Institute"/>
            <consortium name="Mycorrhizal Genomics Consortium"/>
            <person name="Kohler A."/>
            <person name="Kuo A."/>
            <person name="Nagy L.G."/>
            <person name="Floudas D."/>
            <person name="Copeland A."/>
            <person name="Barry K.W."/>
            <person name="Cichocki N."/>
            <person name="Veneault-Fourrey C."/>
            <person name="LaButti K."/>
            <person name="Lindquist E.A."/>
            <person name="Lipzen A."/>
            <person name="Lundell T."/>
            <person name="Morin E."/>
            <person name="Murat C."/>
            <person name="Riley R."/>
            <person name="Ohm R."/>
            <person name="Sun H."/>
            <person name="Tunlid A."/>
            <person name="Henrissat B."/>
            <person name="Grigoriev I.V."/>
            <person name="Hibbett D.S."/>
            <person name="Martin F."/>
        </authorList>
    </citation>
    <scope>NUCLEOTIDE SEQUENCE [LARGE SCALE GENOMIC DNA]</scope>
    <source>
        <strain evidence="3">Ve08.2h10</strain>
    </source>
</reference>
<dbReference type="HOGENOM" id="CLU_2197761_0_0_1"/>
<feature type="domain" description="Retroviral polymerase SH3-like" evidence="1">
    <location>
        <begin position="31"/>
        <end position="86"/>
    </location>
</feature>
<accession>A0A0D0DS78</accession>
<sequence>MESCSLQLGKTSYKMRNGMQPNLSHLSFSAHCFACIPPKLQMKLGPWSHEAVVVGYALRIKAYCCCGKATSVLFNSSDVIFDENFTGCVFPDSDNDNDSDSSVAHISN</sequence>
<dbReference type="InParanoid" id="A0A0D0DS78"/>
<evidence type="ECO:0000259" key="1">
    <source>
        <dbReference type="Pfam" id="PF25597"/>
    </source>
</evidence>
<name>A0A0D0DS78_9AGAM</name>
<dbReference type="Proteomes" id="UP000054538">
    <property type="component" value="Unassembled WGS sequence"/>
</dbReference>
<reference evidence="2 3" key="1">
    <citation type="submission" date="2014-04" db="EMBL/GenBank/DDBJ databases">
        <authorList>
            <consortium name="DOE Joint Genome Institute"/>
            <person name="Kuo A."/>
            <person name="Kohler A."/>
            <person name="Jargeat P."/>
            <person name="Nagy L.G."/>
            <person name="Floudas D."/>
            <person name="Copeland A."/>
            <person name="Barry K.W."/>
            <person name="Cichocki N."/>
            <person name="Veneault-Fourrey C."/>
            <person name="LaButti K."/>
            <person name="Lindquist E.A."/>
            <person name="Lipzen A."/>
            <person name="Lundell T."/>
            <person name="Morin E."/>
            <person name="Murat C."/>
            <person name="Sun H."/>
            <person name="Tunlid A."/>
            <person name="Henrissat B."/>
            <person name="Grigoriev I.V."/>
            <person name="Hibbett D.S."/>
            <person name="Martin F."/>
            <person name="Nordberg H.P."/>
            <person name="Cantor M.N."/>
            <person name="Hua S.X."/>
        </authorList>
    </citation>
    <scope>NUCLEOTIDE SEQUENCE [LARGE SCALE GENOMIC DNA]</scope>
    <source>
        <strain evidence="2 3">Ve08.2h10</strain>
    </source>
</reference>
<dbReference type="EMBL" id="KN824999">
    <property type="protein sequence ID" value="KIK96193.1"/>
    <property type="molecule type" value="Genomic_DNA"/>
</dbReference>